<feature type="transmembrane region" description="Helical" evidence="2">
    <location>
        <begin position="188"/>
        <end position="206"/>
    </location>
</feature>
<protein>
    <submittedName>
        <fullName evidence="3">Oidioi.mRNA.OKI2018_I69.PAR.g9218.t1.cds</fullName>
    </submittedName>
</protein>
<dbReference type="Proteomes" id="UP001158576">
    <property type="component" value="Chromosome PAR"/>
</dbReference>
<gene>
    <name evidence="3" type="ORF">OKIOD_LOCUS776</name>
</gene>
<reference evidence="3 4" key="1">
    <citation type="submission" date="2021-04" db="EMBL/GenBank/DDBJ databases">
        <authorList>
            <person name="Bliznina A."/>
        </authorList>
    </citation>
    <scope>NUCLEOTIDE SEQUENCE [LARGE SCALE GENOMIC DNA]</scope>
</reference>
<accession>A0ABN7RNR5</accession>
<keyword evidence="2" id="KW-0812">Transmembrane</keyword>
<feature type="compositionally biased region" description="Low complexity" evidence="1">
    <location>
        <begin position="449"/>
        <end position="462"/>
    </location>
</feature>
<proteinExistence type="predicted"/>
<feature type="transmembrane region" description="Helical" evidence="2">
    <location>
        <begin position="288"/>
        <end position="305"/>
    </location>
</feature>
<keyword evidence="4" id="KW-1185">Reference proteome</keyword>
<feature type="transmembrane region" description="Helical" evidence="2">
    <location>
        <begin position="245"/>
        <end position="268"/>
    </location>
</feature>
<feature type="transmembrane region" description="Helical" evidence="2">
    <location>
        <begin position="399"/>
        <end position="420"/>
    </location>
</feature>
<name>A0ABN7RNR5_OIKDI</name>
<evidence type="ECO:0000256" key="1">
    <source>
        <dbReference type="SAM" id="MobiDB-lite"/>
    </source>
</evidence>
<evidence type="ECO:0000313" key="3">
    <source>
        <dbReference type="EMBL" id="CAG5079293.1"/>
    </source>
</evidence>
<feature type="region of interest" description="Disordered" evidence="1">
    <location>
        <begin position="448"/>
        <end position="468"/>
    </location>
</feature>
<evidence type="ECO:0000313" key="4">
    <source>
        <dbReference type="Proteomes" id="UP001158576"/>
    </source>
</evidence>
<keyword evidence="2" id="KW-0472">Membrane</keyword>
<evidence type="ECO:0000256" key="2">
    <source>
        <dbReference type="SAM" id="Phobius"/>
    </source>
</evidence>
<feature type="transmembrane region" description="Helical" evidence="2">
    <location>
        <begin position="7"/>
        <end position="30"/>
    </location>
</feature>
<organism evidence="3 4">
    <name type="scientific">Oikopleura dioica</name>
    <name type="common">Tunicate</name>
    <dbReference type="NCBI Taxonomy" id="34765"/>
    <lineage>
        <taxon>Eukaryota</taxon>
        <taxon>Metazoa</taxon>
        <taxon>Chordata</taxon>
        <taxon>Tunicata</taxon>
        <taxon>Appendicularia</taxon>
        <taxon>Copelata</taxon>
        <taxon>Oikopleuridae</taxon>
        <taxon>Oikopleura</taxon>
    </lineage>
</organism>
<sequence>MMIRAELGIYFVIITCYAVYEFSGLIAFSVSKSPRLLECSASSSIDGILGESCKFCKEEVQDIRDFQCQKFENYKEQRKLLSKRKEITTTAAPEFITVCDERLCRKIPAPRIRLKQFGGDEIPVIPNFNLAGLSPEDEQQDVFLFCNRTQLKNPIDIVLQSIPDDIQSYLVQSCKEELPKCFCITRPILKLVNFFIFLMPISFLLVKTDANSIPIKMTDAVAIKLAALENEFHPFTVKYRNLVQFIYAGSMRWFIFYIFLASLKEIVIHTEVQFAAPLWVHKCRGWDLLFALVGLIRVGVVYLRLDAVVSTAKPNGSFVAPTSISKENRKKKFLDSTIIISLIIMFFYNILHLVLAGSAMSISSCIFHREHRAEMTRHQWYFEPLTKVIMEKGVEPCQIYMGALVIFIILPILCCLWLIFETGKAVYISSSQSSLEKDNIDGFRITMDSAPSSTRTSSSEEPTLYENF</sequence>
<dbReference type="EMBL" id="OU015568">
    <property type="protein sequence ID" value="CAG5079293.1"/>
    <property type="molecule type" value="Genomic_DNA"/>
</dbReference>
<keyword evidence="2" id="KW-1133">Transmembrane helix</keyword>
<feature type="transmembrane region" description="Helical" evidence="2">
    <location>
        <begin position="333"/>
        <end position="351"/>
    </location>
</feature>